<evidence type="ECO:0000313" key="1">
    <source>
        <dbReference type="EMBL" id="ACL72710.1"/>
    </source>
</evidence>
<dbReference type="HOGENOM" id="CLU_209063_0_1_6"/>
<dbReference type="Pfam" id="PF06528">
    <property type="entry name" value="Phage_P2_GpE"/>
    <property type="match status" value="1"/>
</dbReference>
<dbReference type="EMBL" id="CP001339">
    <property type="protein sequence ID" value="ACL72710.1"/>
    <property type="molecule type" value="Genomic_DNA"/>
</dbReference>
<dbReference type="InterPro" id="IPR009493">
    <property type="entry name" value="P2_GpE"/>
</dbReference>
<dbReference type="OrthoDB" id="8566531at2"/>
<gene>
    <name evidence="1" type="ordered locus">Tgr7_1627</name>
</gene>
<proteinExistence type="predicted"/>
<name>B8GS06_THISH</name>
<dbReference type="KEGG" id="tgr:Tgr7_1627"/>
<protein>
    <submittedName>
        <fullName evidence="1">P2 GpE family protein</fullName>
    </submittedName>
</protein>
<reference evidence="1 2" key="1">
    <citation type="journal article" date="2011" name="Stand. Genomic Sci.">
        <title>Complete genome sequence of 'Thioalkalivibrio sulfidophilus' HL-EbGr7.</title>
        <authorList>
            <person name="Muyzer G."/>
            <person name="Sorokin D.Y."/>
            <person name="Mavromatis K."/>
            <person name="Lapidus A."/>
            <person name="Clum A."/>
            <person name="Ivanova N."/>
            <person name="Pati A."/>
            <person name="d'Haeseleer P."/>
            <person name="Woyke T."/>
            <person name="Kyrpides N.C."/>
        </authorList>
    </citation>
    <scope>NUCLEOTIDE SEQUENCE [LARGE SCALE GENOMIC DNA]</scope>
    <source>
        <strain evidence="1 2">HL-EbGR7</strain>
    </source>
</reference>
<accession>B8GS06</accession>
<dbReference type="RefSeq" id="WP_012638193.1">
    <property type="nucleotide sequence ID" value="NC_011901.1"/>
</dbReference>
<organism evidence="1 2">
    <name type="scientific">Thioalkalivibrio sulfidiphilus (strain HL-EbGR7)</name>
    <dbReference type="NCBI Taxonomy" id="396588"/>
    <lineage>
        <taxon>Bacteria</taxon>
        <taxon>Pseudomonadati</taxon>
        <taxon>Pseudomonadota</taxon>
        <taxon>Gammaproteobacteria</taxon>
        <taxon>Chromatiales</taxon>
        <taxon>Ectothiorhodospiraceae</taxon>
        <taxon>Thioalkalivibrio</taxon>
    </lineage>
</organism>
<dbReference type="Proteomes" id="UP000002383">
    <property type="component" value="Chromosome"/>
</dbReference>
<dbReference type="STRING" id="396588.Tgr7_1627"/>
<keyword evidence="2" id="KW-1185">Reference proteome</keyword>
<evidence type="ECO:0000313" key="2">
    <source>
        <dbReference type="Proteomes" id="UP000002383"/>
    </source>
</evidence>
<sequence>MADVAFVFHWSPDWLMGRAASEILEWRDKALARWNHAYGAKE</sequence>
<dbReference type="AlphaFoldDB" id="B8GS06"/>